<reference evidence="10 11" key="1">
    <citation type="submission" date="2023-05" db="EMBL/GenBank/DDBJ databases">
        <title>YMD87, complete Genome.</title>
        <authorList>
            <person name="Zhang J."/>
            <person name="Xu X."/>
        </authorList>
    </citation>
    <scope>NUCLEOTIDE SEQUENCE [LARGE SCALE GENOMIC DNA]</scope>
    <source>
        <strain evidence="10 11">YMD87</strain>
    </source>
</reference>
<dbReference type="SUPFAM" id="SSF55874">
    <property type="entry name" value="ATPase domain of HSP90 chaperone/DNA topoisomerase II/histidine kinase"/>
    <property type="match status" value="1"/>
</dbReference>
<dbReference type="InterPro" id="IPR036097">
    <property type="entry name" value="HisK_dim/P_sf"/>
</dbReference>
<evidence type="ECO:0000256" key="7">
    <source>
        <dbReference type="SAM" id="Phobius"/>
    </source>
</evidence>
<evidence type="ECO:0000259" key="8">
    <source>
        <dbReference type="PROSITE" id="PS50109"/>
    </source>
</evidence>
<dbReference type="EMBL" id="CP124616">
    <property type="protein sequence ID" value="WGW05688.1"/>
    <property type="molecule type" value="Genomic_DNA"/>
</dbReference>
<sequence>MARRRIGFWSNASLTSKFLLIAVPLTVLVTVTTFALLETNRTRTAMAELDQRIAQLASIQAAALSGPVWSFNQTQIDLILDAIVNDPDLVGILVRDDLAAPLGQSGITSDQGALSQGAVIYRVQDQGPAMVLGTVRLFYTRDRLAQESLQQVRTAAVVTALLTLALVVSALVALQYAVRLPLRQFGRAIDAARETNRHVAVDVTTGDEFGNLASAYNTLQKQQKSDKEQLRRIQDNLETLVGERTRELKAAIDALTTREGEILRARDDAREALTRLRRTQDRLVQSEKMASLGQLTAGIAHEIKNPLNFINNFSVLSQELLAELAQILRAADGSIDHRQACDAIDLIETVTGNLARVQDHGRRADSIVRTMLLHSRSGPSSLQNSGLNAILNEALKLSFHSSRAELEGFNIDMVTDYAPDLPPIQCHAQDLSRVFINVISNSMYATHQRSQSSQAEQPGYAPLIKLSTRLTKDGQAEARIEDNGNGIPPEAAEKIFTPFYTTKPAGEGTGLGLSISYDIVVNRHGGDIRVEHPQDGGARFVITLPLTQPEGAAQDAPRRMALQGSAP</sequence>
<keyword evidence="7" id="KW-0472">Membrane</keyword>
<keyword evidence="7" id="KW-1133">Transmembrane helix</keyword>
<keyword evidence="4" id="KW-0597">Phosphoprotein</keyword>
<evidence type="ECO:0000259" key="9">
    <source>
        <dbReference type="PROSITE" id="PS50885"/>
    </source>
</evidence>
<accession>A0ABY8QP07</accession>
<name>A0ABY8QP07_9RHOB</name>
<gene>
    <name evidence="10" type="ORF">QF118_09130</name>
</gene>
<dbReference type="PRINTS" id="PR00344">
    <property type="entry name" value="BCTRLSENSOR"/>
</dbReference>
<dbReference type="GO" id="GO:0005524">
    <property type="term" value="F:ATP binding"/>
    <property type="evidence" value="ECO:0007669"/>
    <property type="project" value="UniProtKB-KW"/>
</dbReference>
<protein>
    <recommendedName>
        <fullName evidence="3">histidine kinase</fullName>
        <ecNumber evidence="3">2.7.13.3</ecNumber>
    </recommendedName>
</protein>
<evidence type="ECO:0000256" key="1">
    <source>
        <dbReference type="ARBA" id="ARBA00000085"/>
    </source>
</evidence>
<dbReference type="Pfam" id="PF02518">
    <property type="entry name" value="HATPase_c"/>
    <property type="match status" value="1"/>
</dbReference>
<proteinExistence type="predicted"/>
<dbReference type="PROSITE" id="PS50885">
    <property type="entry name" value="HAMP"/>
    <property type="match status" value="1"/>
</dbReference>
<dbReference type="SMART" id="SM00387">
    <property type="entry name" value="HATPase_c"/>
    <property type="match status" value="1"/>
</dbReference>
<evidence type="ECO:0000256" key="2">
    <source>
        <dbReference type="ARBA" id="ARBA00004370"/>
    </source>
</evidence>
<dbReference type="Gene3D" id="1.10.287.130">
    <property type="match status" value="1"/>
</dbReference>
<dbReference type="InterPro" id="IPR003594">
    <property type="entry name" value="HATPase_dom"/>
</dbReference>
<dbReference type="InterPro" id="IPR003660">
    <property type="entry name" value="HAMP_dom"/>
</dbReference>
<dbReference type="CDD" id="cd00082">
    <property type="entry name" value="HisKA"/>
    <property type="match status" value="1"/>
</dbReference>
<dbReference type="PROSITE" id="PS50109">
    <property type="entry name" value="HIS_KIN"/>
    <property type="match status" value="1"/>
</dbReference>
<organism evidence="10 11">
    <name type="scientific">Tropicibacter oceani</name>
    <dbReference type="NCBI Taxonomy" id="3058420"/>
    <lineage>
        <taxon>Bacteria</taxon>
        <taxon>Pseudomonadati</taxon>
        <taxon>Pseudomonadota</taxon>
        <taxon>Alphaproteobacteria</taxon>
        <taxon>Rhodobacterales</taxon>
        <taxon>Roseobacteraceae</taxon>
        <taxon>Tropicibacter</taxon>
    </lineage>
</organism>
<dbReference type="RefSeq" id="WP_282302312.1">
    <property type="nucleotide sequence ID" value="NZ_CP124616.1"/>
</dbReference>
<keyword evidence="11" id="KW-1185">Reference proteome</keyword>
<evidence type="ECO:0000313" key="11">
    <source>
        <dbReference type="Proteomes" id="UP001241605"/>
    </source>
</evidence>
<comment type="catalytic activity">
    <reaction evidence="1">
        <text>ATP + protein L-histidine = ADP + protein N-phospho-L-histidine.</text>
        <dbReference type="EC" id="2.7.13.3"/>
    </reaction>
</comment>
<evidence type="ECO:0000256" key="6">
    <source>
        <dbReference type="ARBA" id="ARBA00022777"/>
    </source>
</evidence>
<evidence type="ECO:0000256" key="5">
    <source>
        <dbReference type="ARBA" id="ARBA00022679"/>
    </source>
</evidence>
<evidence type="ECO:0000256" key="3">
    <source>
        <dbReference type="ARBA" id="ARBA00012438"/>
    </source>
</evidence>
<evidence type="ECO:0000313" key="10">
    <source>
        <dbReference type="EMBL" id="WGW05688.1"/>
    </source>
</evidence>
<dbReference type="PANTHER" id="PTHR43065">
    <property type="entry name" value="SENSOR HISTIDINE KINASE"/>
    <property type="match status" value="1"/>
</dbReference>
<keyword evidence="6" id="KW-0418">Kinase</keyword>
<dbReference type="Gene3D" id="6.10.340.10">
    <property type="match status" value="1"/>
</dbReference>
<evidence type="ECO:0000256" key="4">
    <source>
        <dbReference type="ARBA" id="ARBA00022553"/>
    </source>
</evidence>
<keyword evidence="10" id="KW-0547">Nucleotide-binding</keyword>
<keyword evidence="10" id="KW-0067">ATP-binding</keyword>
<dbReference type="InterPro" id="IPR003661">
    <property type="entry name" value="HisK_dim/P_dom"/>
</dbReference>
<dbReference type="Gene3D" id="3.30.565.10">
    <property type="entry name" value="Histidine kinase-like ATPase, C-terminal domain"/>
    <property type="match status" value="1"/>
</dbReference>
<dbReference type="InterPro" id="IPR005467">
    <property type="entry name" value="His_kinase_dom"/>
</dbReference>
<comment type="subcellular location">
    <subcellularLocation>
        <location evidence="2">Membrane</location>
    </subcellularLocation>
</comment>
<feature type="domain" description="Histidine kinase" evidence="8">
    <location>
        <begin position="298"/>
        <end position="548"/>
    </location>
</feature>
<dbReference type="InterPro" id="IPR036890">
    <property type="entry name" value="HATPase_C_sf"/>
</dbReference>
<dbReference type="Proteomes" id="UP001241605">
    <property type="component" value="Chromosome"/>
</dbReference>
<dbReference type="EC" id="2.7.13.3" evidence="3"/>
<keyword evidence="7" id="KW-0812">Transmembrane</keyword>
<feature type="transmembrane region" description="Helical" evidence="7">
    <location>
        <begin position="18"/>
        <end position="37"/>
    </location>
</feature>
<keyword evidence="5" id="KW-0808">Transferase</keyword>
<feature type="domain" description="HAMP" evidence="9">
    <location>
        <begin position="176"/>
        <end position="228"/>
    </location>
</feature>
<dbReference type="InterPro" id="IPR004358">
    <property type="entry name" value="Sig_transdc_His_kin-like_C"/>
</dbReference>
<feature type="transmembrane region" description="Helical" evidence="7">
    <location>
        <begin position="155"/>
        <end position="178"/>
    </location>
</feature>
<dbReference type="PANTHER" id="PTHR43065:SF42">
    <property type="entry name" value="TWO-COMPONENT SENSOR PPRA"/>
    <property type="match status" value="1"/>
</dbReference>
<dbReference type="SUPFAM" id="SSF47384">
    <property type="entry name" value="Homodimeric domain of signal transducing histidine kinase"/>
    <property type="match status" value="1"/>
</dbReference>